<feature type="region of interest" description="Disordered" evidence="1">
    <location>
        <begin position="469"/>
        <end position="489"/>
    </location>
</feature>
<dbReference type="PROSITE" id="PS00109">
    <property type="entry name" value="PROTEIN_KINASE_TYR"/>
    <property type="match status" value="1"/>
</dbReference>
<organism evidence="3 4">
    <name type="scientific">Trametes coccinea (strain BRFM310)</name>
    <name type="common">Pycnoporus coccineus</name>
    <dbReference type="NCBI Taxonomy" id="1353009"/>
    <lineage>
        <taxon>Eukaryota</taxon>
        <taxon>Fungi</taxon>
        <taxon>Dikarya</taxon>
        <taxon>Basidiomycota</taxon>
        <taxon>Agaricomycotina</taxon>
        <taxon>Agaricomycetes</taxon>
        <taxon>Polyporales</taxon>
        <taxon>Polyporaceae</taxon>
        <taxon>Trametes</taxon>
    </lineage>
</organism>
<dbReference type="InterPro" id="IPR008266">
    <property type="entry name" value="Tyr_kinase_AS"/>
</dbReference>
<dbReference type="SUPFAM" id="SSF56112">
    <property type="entry name" value="Protein kinase-like (PK-like)"/>
    <property type="match status" value="1"/>
</dbReference>
<evidence type="ECO:0000259" key="2">
    <source>
        <dbReference type="Pfam" id="PF17667"/>
    </source>
</evidence>
<feature type="compositionally biased region" description="Polar residues" evidence="1">
    <location>
        <begin position="750"/>
        <end position="770"/>
    </location>
</feature>
<evidence type="ECO:0000313" key="4">
    <source>
        <dbReference type="Proteomes" id="UP000193067"/>
    </source>
</evidence>
<proteinExistence type="predicted"/>
<dbReference type="AlphaFoldDB" id="A0A1Y2I9R3"/>
<accession>A0A1Y2I9R3</accession>
<dbReference type="PANTHER" id="PTHR38248">
    <property type="entry name" value="FUNK1 6"/>
    <property type="match status" value="1"/>
</dbReference>
<keyword evidence="4" id="KW-1185">Reference proteome</keyword>
<protein>
    <recommendedName>
        <fullName evidence="2">Fungal-type protein kinase domain-containing protein</fullName>
    </recommendedName>
</protein>
<dbReference type="GO" id="GO:0004672">
    <property type="term" value="F:protein kinase activity"/>
    <property type="evidence" value="ECO:0007669"/>
    <property type="project" value="InterPro"/>
</dbReference>
<dbReference type="Pfam" id="PF17667">
    <property type="entry name" value="Pkinase_fungal"/>
    <property type="match status" value="1"/>
</dbReference>
<dbReference type="InterPro" id="IPR011009">
    <property type="entry name" value="Kinase-like_dom_sf"/>
</dbReference>
<dbReference type="OrthoDB" id="2797568at2759"/>
<sequence length="793" mass="88565">MRSLVSAFPPQKRLDIVDTSGTNIYFPFDAFKKHHQYTLPDISISFPGETVTPGDWQTISMVVEVKGDKGEDPFMKDDNSSMHVRTVEQLAKNARNLLLAHGFLSAFVVGIYGRTVRLARFDHAYGVVARPFSLDDDDGARVLQKFLWHFVHPVVGHRVVGSDPTVMPFTDYDREWVKTQLSALKPKNWEAHVGELEKGRRVEVYDQRTGRCVPYLAYHLVDVNGRLFSRATMVWRAIEDTRVWKDGKLVPDPNSTRQVQPRILKEAWRQLVRRAETEFYDRLESTIPHEEMFGLARMECGGDIGSLELRWWKRRNSAIPPVPPADQPADLPIPFCSTGRDNALANHFLAPTVDHVPPFAFPLPYPQHQTYSSRLENSTRMHHERSHVRIVIADVGHPLTEFKSSREMVAAMRDAIEGHRIAWERAKVLHRDVSLGNILIADDADEGSHRGFLHDWDYSNLEPIQVDSSSQANAARLTEDDEDVSPENIEEHKERTGTYYFIALALLRMRPGTLHQSYHDLESYYWVLMWVVLRHTACHREGGLSGDALCVQLFGPKEDISSAPMKSEWLRDERKLIVSGNEPLTTLVDRFNDLVGLSQTDRFDLVPRVPLTHSGVLALFDEALAMEGWPENDWKACMLLEKPRTTVPPTPILADVVPGYPIHSEGRALRSKTASNKALTVGLPTVPSGSASGSHAPTQRSGTKRANEDHESAPSGATHSRKRSKASAMAPPPAPGSGSGDAVAGPSGATTSEGRGQRSGSRAASTVSRQPSRRSSRIEARKEKKASGSDSAR</sequence>
<evidence type="ECO:0000313" key="3">
    <source>
        <dbReference type="EMBL" id="OSC97875.1"/>
    </source>
</evidence>
<evidence type="ECO:0000256" key="1">
    <source>
        <dbReference type="SAM" id="MobiDB-lite"/>
    </source>
</evidence>
<dbReference type="EMBL" id="KZ084145">
    <property type="protein sequence ID" value="OSC97875.1"/>
    <property type="molecule type" value="Genomic_DNA"/>
</dbReference>
<dbReference type="InterPro" id="IPR040976">
    <property type="entry name" value="Pkinase_fungal"/>
</dbReference>
<feature type="compositionally biased region" description="Polar residues" evidence="1">
    <location>
        <begin position="687"/>
        <end position="701"/>
    </location>
</feature>
<feature type="region of interest" description="Disordered" evidence="1">
    <location>
        <begin position="681"/>
        <end position="793"/>
    </location>
</feature>
<dbReference type="Proteomes" id="UP000193067">
    <property type="component" value="Unassembled WGS sequence"/>
</dbReference>
<dbReference type="PANTHER" id="PTHR38248:SF2">
    <property type="entry name" value="FUNK1 11"/>
    <property type="match status" value="1"/>
</dbReference>
<feature type="domain" description="Fungal-type protein kinase" evidence="2">
    <location>
        <begin position="55"/>
        <end position="532"/>
    </location>
</feature>
<gene>
    <name evidence="3" type="ORF">PYCCODRAFT_1376282</name>
</gene>
<name>A0A1Y2I9R3_TRAC3</name>
<reference evidence="3 4" key="1">
    <citation type="journal article" date="2015" name="Biotechnol. Biofuels">
        <title>Enhanced degradation of softwood versus hardwood by the white-rot fungus Pycnoporus coccineus.</title>
        <authorList>
            <person name="Couturier M."/>
            <person name="Navarro D."/>
            <person name="Chevret D."/>
            <person name="Henrissat B."/>
            <person name="Piumi F."/>
            <person name="Ruiz-Duenas F.J."/>
            <person name="Martinez A.T."/>
            <person name="Grigoriev I.V."/>
            <person name="Riley R."/>
            <person name="Lipzen A."/>
            <person name="Berrin J.G."/>
            <person name="Master E.R."/>
            <person name="Rosso M.N."/>
        </authorList>
    </citation>
    <scope>NUCLEOTIDE SEQUENCE [LARGE SCALE GENOMIC DNA]</scope>
    <source>
        <strain evidence="3 4">BRFM310</strain>
    </source>
</reference>
<dbReference type="Gene3D" id="1.10.510.10">
    <property type="entry name" value="Transferase(Phosphotransferase) domain 1"/>
    <property type="match status" value="1"/>
</dbReference>
<feature type="compositionally biased region" description="Low complexity" evidence="1">
    <location>
        <begin position="740"/>
        <end position="749"/>
    </location>
</feature>
<feature type="compositionally biased region" description="Basic and acidic residues" evidence="1">
    <location>
        <begin position="776"/>
        <end position="793"/>
    </location>
</feature>